<evidence type="ECO:0000313" key="3">
    <source>
        <dbReference type="EMBL" id="CAL4778803.1"/>
    </source>
</evidence>
<reference evidence="2" key="1">
    <citation type="submission" date="2022-10" db="EMBL/GenBank/DDBJ databases">
        <authorList>
            <person name="Chen Y."/>
            <person name="Dougan E. K."/>
            <person name="Chan C."/>
            <person name="Rhodes N."/>
            <person name="Thang M."/>
        </authorList>
    </citation>
    <scope>NUCLEOTIDE SEQUENCE</scope>
</reference>
<keyword evidence="4" id="KW-1185">Reference proteome</keyword>
<comment type="caution">
    <text evidence="2">The sequence shown here is derived from an EMBL/GenBank/DDBJ whole genome shotgun (WGS) entry which is preliminary data.</text>
</comment>
<reference evidence="3 4" key="2">
    <citation type="submission" date="2024-05" db="EMBL/GenBank/DDBJ databases">
        <authorList>
            <person name="Chen Y."/>
            <person name="Shah S."/>
            <person name="Dougan E. K."/>
            <person name="Thang M."/>
            <person name="Chan C."/>
        </authorList>
    </citation>
    <scope>NUCLEOTIDE SEQUENCE [LARGE SCALE GENOMIC DNA]</scope>
</reference>
<protein>
    <recommendedName>
        <fullName evidence="1">Nucleolar 27S pre-rRNA processing Urb2/Npa2 C-terminal domain-containing protein</fullName>
    </recommendedName>
</protein>
<feature type="domain" description="Nucleolar 27S pre-rRNA processing Urb2/Npa2 C-terminal" evidence="1">
    <location>
        <begin position="45"/>
        <end position="207"/>
    </location>
</feature>
<organism evidence="2">
    <name type="scientific">Cladocopium goreaui</name>
    <dbReference type="NCBI Taxonomy" id="2562237"/>
    <lineage>
        <taxon>Eukaryota</taxon>
        <taxon>Sar</taxon>
        <taxon>Alveolata</taxon>
        <taxon>Dinophyceae</taxon>
        <taxon>Suessiales</taxon>
        <taxon>Symbiodiniaceae</taxon>
        <taxon>Cladocopium</taxon>
    </lineage>
</organism>
<dbReference type="InterPro" id="IPR018849">
    <property type="entry name" value="Urb2/Npa2_C"/>
</dbReference>
<dbReference type="Proteomes" id="UP001152797">
    <property type="component" value="Unassembled WGS sequence"/>
</dbReference>
<evidence type="ECO:0000313" key="2">
    <source>
        <dbReference type="EMBL" id="CAI3991491.1"/>
    </source>
</evidence>
<dbReference type="Pfam" id="PF10441">
    <property type="entry name" value="Urb2"/>
    <property type="match status" value="1"/>
</dbReference>
<accession>A0A9P1FX83</accession>
<dbReference type="OrthoDB" id="442508at2759"/>
<dbReference type="EMBL" id="CAMXCT020001597">
    <property type="protein sequence ID" value="CAL1144866.1"/>
    <property type="molecule type" value="Genomic_DNA"/>
</dbReference>
<dbReference type="EMBL" id="CAMXCT010001597">
    <property type="protein sequence ID" value="CAI3991491.1"/>
    <property type="molecule type" value="Genomic_DNA"/>
</dbReference>
<sequence length="209" mass="22567">MKNPHVFPQFFPVSPVGKAHGFPGAEALFKAVPLEAVRLPLWVERPHLLQDALRPILEAVYAAPTGASACLVAQDLAQLWEALSQGGARQAVQSAGRTGLTTYQAKVQRATAGFALPLLSHALDQQRRFEGAEAAAKRGRGSATRAEEVAAWKEAVSVLQQGSTSLLNSLEGAEHLLQGLYASLREPLRSMFKELHGGWQKHGRYQGVT</sequence>
<evidence type="ECO:0000313" key="4">
    <source>
        <dbReference type="Proteomes" id="UP001152797"/>
    </source>
</evidence>
<evidence type="ECO:0000259" key="1">
    <source>
        <dbReference type="Pfam" id="PF10441"/>
    </source>
</evidence>
<proteinExistence type="predicted"/>
<name>A0A9P1FX83_9DINO</name>
<dbReference type="EMBL" id="CAMXCT030001597">
    <property type="protein sequence ID" value="CAL4778803.1"/>
    <property type="molecule type" value="Genomic_DNA"/>
</dbReference>
<gene>
    <name evidence="2" type="ORF">C1SCF055_LOCUS18394</name>
</gene>
<dbReference type="AlphaFoldDB" id="A0A9P1FX83"/>